<dbReference type="InterPro" id="IPR050098">
    <property type="entry name" value="TFPI/VKTCI-like"/>
</dbReference>
<dbReference type="PROSITE" id="PS00280">
    <property type="entry name" value="BPTI_KUNITZ_1"/>
    <property type="match status" value="1"/>
</dbReference>
<keyword evidence="2" id="KW-0722">Serine protease inhibitor</keyword>
<feature type="non-terminal residue" evidence="5">
    <location>
        <position position="99"/>
    </location>
</feature>
<keyword evidence="1" id="KW-0646">Protease inhibitor</keyword>
<keyword evidence="3" id="KW-1015">Disulfide bond</keyword>
<dbReference type="AlphaFoldDB" id="A0A8S3ZUA0"/>
<proteinExistence type="predicted"/>
<dbReference type="PANTHER" id="PTHR10083:SF328">
    <property type="entry name" value="TISSUE FACTOR PATHWAY INHIBITOR"/>
    <property type="match status" value="1"/>
</dbReference>
<dbReference type="Proteomes" id="UP000678393">
    <property type="component" value="Unassembled WGS sequence"/>
</dbReference>
<dbReference type="Gene3D" id="4.10.410.10">
    <property type="entry name" value="Pancreatic trypsin inhibitor Kunitz domain"/>
    <property type="match status" value="2"/>
</dbReference>
<evidence type="ECO:0000313" key="6">
    <source>
        <dbReference type="Proteomes" id="UP000678393"/>
    </source>
</evidence>
<dbReference type="CDD" id="cd00109">
    <property type="entry name" value="Kunitz-type"/>
    <property type="match status" value="2"/>
</dbReference>
<dbReference type="InterPro" id="IPR020901">
    <property type="entry name" value="Prtase_inh_Kunz-CS"/>
</dbReference>
<feature type="domain" description="BPTI/Kunitz inhibitor" evidence="4">
    <location>
        <begin position="1"/>
        <end position="47"/>
    </location>
</feature>
<dbReference type="SUPFAM" id="SSF57362">
    <property type="entry name" value="BPTI-like"/>
    <property type="match status" value="2"/>
</dbReference>
<evidence type="ECO:0000259" key="4">
    <source>
        <dbReference type="PROSITE" id="PS50279"/>
    </source>
</evidence>
<keyword evidence="6" id="KW-1185">Reference proteome</keyword>
<dbReference type="InterPro" id="IPR036880">
    <property type="entry name" value="Kunitz_BPTI_sf"/>
</dbReference>
<organism evidence="5 6">
    <name type="scientific">Candidula unifasciata</name>
    <dbReference type="NCBI Taxonomy" id="100452"/>
    <lineage>
        <taxon>Eukaryota</taxon>
        <taxon>Metazoa</taxon>
        <taxon>Spiralia</taxon>
        <taxon>Lophotrochozoa</taxon>
        <taxon>Mollusca</taxon>
        <taxon>Gastropoda</taxon>
        <taxon>Heterobranchia</taxon>
        <taxon>Euthyneura</taxon>
        <taxon>Panpulmonata</taxon>
        <taxon>Eupulmonata</taxon>
        <taxon>Stylommatophora</taxon>
        <taxon>Helicina</taxon>
        <taxon>Helicoidea</taxon>
        <taxon>Geomitridae</taxon>
        <taxon>Candidula</taxon>
    </lineage>
</organism>
<feature type="non-terminal residue" evidence="5">
    <location>
        <position position="1"/>
    </location>
</feature>
<dbReference type="GO" id="GO:0005615">
    <property type="term" value="C:extracellular space"/>
    <property type="evidence" value="ECO:0007669"/>
    <property type="project" value="TreeGrafter"/>
</dbReference>
<dbReference type="SMART" id="SM00131">
    <property type="entry name" value="KU"/>
    <property type="match status" value="2"/>
</dbReference>
<accession>A0A8S3ZUA0</accession>
<feature type="domain" description="BPTI/Kunitz inhibitor" evidence="4">
    <location>
        <begin position="50"/>
        <end position="99"/>
    </location>
</feature>
<evidence type="ECO:0000256" key="3">
    <source>
        <dbReference type="ARBA" id="ARBA00023157"/>
    </source>
</evidence>
<dbReference type="Pfam" id="PF00014">
    <property type="entry name" value="Kunitz_BPTI"/>
    <property type="match status" value="2"/>
</dbReference>
<dbReference type="OrthoDB" id="4473401at2759"/>
<dbReference type="GO" id="GO:0004867">
    <property type="term" value="F:serine-type endopeptidase inhibitor activity"/>
    <property type="evidence" value="ECO:0007669"/>
    <property type="project" value="UniProtKB-KW"/>
</dbReference>
<comment type="caution">
    <text evidence="5">The sequence shown here is derived from an EMBL/GenBank/DDBJ whole genome shotgun (WGS) entry which is preliminary data.</text>
</comment>
<dbReference type="PANTHER" id="PTHR10083">
    <property type="entry name" value="KUNITZ-TYPE PROTEASE INHIBITOR-RELATED"/>
    <property type="match status" value="1"/>
</dbReference>
<evidence type="ECO:0000313" key="5">
    <source>
        <dbReference type="EMBL" id="CAG5131352.1"/>
    </source>
</evidence>
<dbReference type="EMBL" id="CAJHNH020004602">
    <property type="protein sequence ID" value="CAG5131352.1"/>
    <property type="molecule type" value="Genomic_DNA"/>
</dbReference>
<dbReference type="InterPro" id="IPR002223">
    <property type="entry name" value="Kunitz_BPTI"/>
</dbReference>
<evidence type="ECO:0000256" key="2">
    <source>
        <dbReference type="ARBA" id="ARBA00022900"/>
    </source>
</evidence>
<gene>
    <name evidence="5" type="ORF">CUNI_LOCUS16910</name>
</gene>
<dbReference type="FunFam" id="4.10.410.10:FF:000010">
    <property type="entry name" value="Alpha1-microglobulin/bikunin (AMBP)"/>
    <property type="match status" value="1"/>
</dbReference>
<evidence type="ECO:0000256" key="1">
    <source>
        <dbReference type="ARBA" id="ARBA00022690"/>
    </source>
</evidence>
<name>A0A8S3ZUA0_9EUPU</name>
<protein>
    <recommendedName>
        <fullName evidence="4">BPTI/Kunitz inhibitor domain-containing protein</fullName>
    </recommendedName>
</protein>
<sequence length="99" mass="10985">PDIGACTALLYHYYYNPDTSACETFIYGGCGGNKNNFQAEEKCLLTSDYCSLKPNTGPCEAIFNNFYYDADTSTCEKFVYGGCSGNKNNFQTIQECLET</sequence>
<dbReference type="PRINTS" id="PR00759">
    <property type="entry name" value="BASICPTASE"/>
</dbReference>
<reference evidence="5" key="1">
    <citation type="submission" date="2021-04" db="EMBL/GenBank/DDBJ databases">
        <authorList>
            <consortium name="Molecular Ecology Group"/>
        </authorList>
    </citation>
    <scope>NUCLEOTIDE SEQUENCE</scope>
</reference>
<dbReference type="PROSITE" id="PS50279">
    <property type="entry name" value="BPTI_KUNITZ_2"/>
    <property type="match status" value="2"/>
</dbReference>